<dbReference type="AlphaFoldDB" id="A0A1A1ZIY7"/>
<protein>
    <submittedName>
        <fullName evidence="1">Uncharacterized protein</fullName>
    </submittedName>
</protein>
<dbReference type="EMBL" id="LZHX01000024">
    <property type="protein sequence ID" value="OBF25775.1"/>
    <property type="molecule type" value="Genomic_DNA"/>
</dbReference>
<comment type="caution">
    <text evidence="1">The sequence shown here is derived from an EMBL/GenBank/DDBJ whole genome shotgun (WGS) entry which is preliminary data.</text>
</comment>
<sequence>MAIGNLGEHAAARLLTSLGYQLLGAQDDFLGFVPDVLNMPTTAKPEDFIAIDPAGRLVTVNSKASVSAASCRVTKTGDLSKPRIAGHQRTVDYTTVRASLISPLEGDAYSEVIKIDLLNMKAQVFEIDDTGQLDPIGGPHDIGATIAELLAKFPDSIPPPSIGDLI</sequence>
<dbReference type="Proteomes" id="UP000093779">
    <property type="component" value="Unassembled WGS sequence"/>
</dbReference>
<gene>
    <name evidence="1" type="ORF">A5726_07135</name>
</gene>
<evidence type="ECO:0000313" key="1">
    <source>
        <dbReference type="EMBL" id="OBF25775.1"/>
    </source>
</evidence>
<name>A0A1A1ZIY7_9MYCO</name>
<organism evidence="1 2">
    <name type="scientific">Mycolicibacterium conceptionense</name>
    <dbReference type="NCBI Taxonomy" id="451644"/>
    <lineage>
        <taxon>Bacteria</taxon>
        <taxon>Bacillati</taxon>
        <taxon>Actinomycetota</taxon>
        <taxon>Actinomycetes</taxon>
        <taxon>Mycobacteriales</taxon>
        <taxon>Mycobacteriaceae</taxon>
        <taxon>Mycolicibacterium</taxon>
    </lineage>
</organism>
<proteinExistence type="predicted"/>
<reference evidence="1 2" key="1">
    <citation type="submission" date="2016-06" db="EMBL/GenBank/DDBJ databases">
        <authorList>
            <person name="Kjaerup R.B."/>
            <person name="Dalgaard T.S."/>
            <person name="Juul-Madsen H.R."/>
        </authorList>
    </citation>
    <scope>NUCLEOTIDE SEQUENCE [LARGE SCALE GENOMIC DNA]</scope>
    <source>
        <strain evidence="1 2">ACS1953</strain>
    </source>
</reference>
<evidence type="ECO:0000313" key="2">
    <source>
        <dbReference type="Proteomes" id="UP000093779"/>
    </source>
</evidence>
<accession>A0A1A1ZIY7</accession>